<comment type="caution">
    <text evidence="1">The sequence shown here is derived from an EMBL/GenBank/DDBJ whole genome shotgun (WGS) entry which is preliminary data.</text>
</comment>
<dbReference type="AlphaFoldDB" id="A0A8T1IAS1"/>
<proteinExistence type="predicted"/>
<reference evidence="1" key="1">
    <citation type="submission" date="2018-05" db="EMBL/GenBank/DDBJ databases">
        <title>Effector identification in a new, highly contiguous assembly of the strawberry crown rot pathogen Phytophthora cactorum.</title>
        <authorList>
            <person name="Armitage A.D."/>
            <person name="Nellist C.F."/>
            <person name="Bates H."/>
            <person name="Vickerstaff R.J."/>
            <person name="Harrison R.J."/>
        </authorList>
    </citation>
    <scope>NUCLEOTIDE SEQUENCE</scope>
    <source>
        <strain evidence="1">P421</strain>
    </source>
</reference>
<name>A0A8T1IAS1_9STRA</name>
<accession>A0A8T1IAS1</accession>
<dbReference type="Proteomes" id="UP000760860">
    <property type="component" value="Unassembled WGS sequence"/>
</dbReference>
<evidence type="ECO:0000313" key="1">
    <source>
        <dbReference type="EMBL" id="KAG3221809.1"/>
    </source>
</evidence>
<dbReference type="EMBL" id="RCMV01000205">
    <property type="protein sequence ID" value="KAG3221809.1"/>
    <property type="molecule type" value="Genomic_DNA"/>
</dbReference>
<organism evidence="1 2">
    <name type="scientific">Phytophthora cactorum</name>
    <dbReference type="NCBI Taxonomy" id="29920"/>
    <lineage>
        <taxon>Eukaryota</taxon>
        <taxon>Sar</taxon>
        <taxon>Stramenopiles</taxon>
        <taxon>Oomycota</taxon>
        <taxon>Peronosporomycetes</taxon>
        <taxon>Peronosporales</taxon>
        <taxon>Peronosporaceae</taxon>
        <taxon>Phytophthora</taxon>
    </lineage>
</organism>
<gene>
    <name evidence="1" type="ORF">PC129_g7481</name>
</gene>
<sequence length="38" mass="3987">MACHALCHAMPLFTVAAKPILACGVAFSLVAKLLEESE</sequence>
<evidence type="ECO:0000313" key="2">
    <source>
        <dbReference type="Proteomes" id="UP000760860"/>
    </source>
</evidence>
<protein>
    <submittedName>
        <fullName evidence="1">Uncharacterized protein</fullName>
    </submittedName>
</protein>